<keyword evidence="7 9" id="KW-0472">Membrane</keyword>
<evidence type="ECO:0000256" key="6">
    <source>
        <dbReference type="ARBA" id="ARBA00022989"/>
    </source>
</evidence>
<dbReference type="PANTHER" id="PTHR30576:SF4">
    <property type="entry name" value="UNDECAPRENYL-PHOSPHATE GALACTOSE PHOSPHOTRANSFERASE"/>
    <property type="match status" value="1"/>
</dbReference>
<evidence type="ECO:0000256" key="3">
    <source>
        <dbReference type="ARBA" id="ARBA00022475"/>
    </source>
</evidence>
<comment type="caution">
    <text evidence="11">The sequence shown here is derived from an EMBL/GenBank/DDBJ whole genome shotgun (WGS) entry which is preliminary data.</text>
</comment>
<keyword evidence="4 11" id="KW-0808">Transferase</keyword>
<dbReference type="GO" id="GO:0000271">
    <property type="term" value="P:polysaccharide biosynthetic process"/>
    <property type="evidence" value="ECO:0007669"/>
    <property type="project" value="UniProtKB-KW"/>
</dbReference>
<evidence type="ECO:0000313" key="11">
    <source>
        <dbReference type="EMBL" id="RWR29840.1"/>
    </source>
</evidence>
<feature type="transmembrane region" description="Helical" evidence="9">
    <location>
        <begin position="43"/>
        <end position="67"/>
    </location>
</feature>
<comment type="subcellular location">
    <subcellularLocation>
        <location evidence="1">Cell membrane</location>
    </subcellularLocation>
</comment>
<dbReference type="GO" id="GO:0016780">
    <property type="term" value="F:phosphotransferase activity, for other substituted phosphate groups"/>
    <property type="evidence" value="ECO:0007669"/>
    <property type="project" value="TreeGrafter"/>
</dbReference>
<evidence type="ECO:0000259" key="10">
    <source>
        <dbReference type="Pfam" id="PF02397"/>
    </source>
</evidence>
<reference evidence="11 12" key="2">
    <citation type="submission" date="2019-01" db="EMBL/GenBank/DDBJ databases">
        <authorList>
            <person name="Li Y."/>
        </authorList>
    </citation>
    <scope>NUCLEOTIDE SEQUENCE [LARGE SCALE GENOMIC DNA]</scope>
    <source>
        <strain evidence="11 12">07D10-4-3</strain>
    </source>
</reference>
<dbReference type="GO" id="GO:0005886">
    <property type="term" value="C:plasma membrane"/>
    <property type="evidence" value="ECO:0007669"/>
    <property type="project" value="UniProtKB-SubCell"/>
</dbReference>
<name>A0A443KAQ2_9RHOB</name>
<keyword evidence="8" id="KW-0270">Exopolysaccharide synthesis</keyword>
<evidence type="ECO:0000256" key="2">
    <source>
        <dbReference type="ARBA" id="ARBA00006464"/>
    </source>
</evidence>
<proteinExistence type="inferred from homology"/>
<evidence type="ECO:0000256" key="8">
    <source>
        <dbReference type="ARBA" id="ARBA00023169"/>
    </source>
</evidence>
<accession>A0A443KAQ2</accession>
<keyword evidence="6 9" id="KW-1133">Transmembrane helix</keyword>
<protein>
    <submittedName>
        <fullName evidence="11">Sugar transferase</fullName>
    </submittedName>
</protein>
<feature type="domain" description="Bacterial sugar transferase" evidence="10">
    <location>
        <begin position="41"/>
        <end position="232"/>
    </location>
</feature>
<evidence type="ECO:0000256" key="4">
    <source>
        <dbReference type="ARBA" id="ARBA00022679"/>
    </source>
</evidence>
<dbReference type="PANTHER" id="PTHR30576">
    <property type="entry name" value="COLANIC BIOSYNTHESIS UDP-GLUCOSE LIPID CARRIER TRANSFERASE"/>
    <property type="match status" value="1"/>
</dbReference>
<dbReference type="Proteomes" id="UP000284451">
    <property type="component" value="Unassembled WGS sequence"/>
</dbReference>
<organism evidence="11 12">
    <name type="scientific">Paenirhodobacter populi</name>
    <dbReference type="NCBI Taxonomy" id="2306993"/>
    <lineage>
        <taxon>Bacteria</taxon>
        <taxon>Pseudomonadati</taxon>
        <taxon>Pseudomonadota</taxon>
        <taxon>Alphaproteobacteria</taxon>
        <taxon>Rhodobacterales</taxon>
        <taxon>Rhodobacter group</taxon>
        <taxon>Paenirhodobacter</taxon>
    </lineage>
</organism>
<sequence>MFVLAETRKALRPGEVPAAQGAALSVKPHSMMQRIYAGPVKRVLDLVLCVIMIPVLLPIMLVIWLLVRRDGGPGLFIQPRVGRDGRTFQCFKFRTMVVNAEKALEDMCASDPKVAEEWLKYQKLSNDPRISKVGRILRATSLDELPQIFNVILGDMSLVGPRPFLPSQKALYDEAGGAAYYRMRPGITGAWQVFGRSATTFKARVQFDDAYYKNLSLGSDLGLILRTVTVVLRHTGK</sequence>
<keyword evidence="3" id="KW-1003">Cell membrane</keyword>
<reference evidence="11 12" key="1">
    <citation type="submission" date="2019-01" db="EMBL/GenBank/DDBJ databases">
        <title>Sinorhodobacter populi sp. nov. isolated from the symptomatic bark tissue of Populus euramericana canker.</title>
        <authorList>
            <person name="Xu G."/>
        </authorList>
    </citation>
    <scope>NUCLEOTIDE SEQUENCE [LARGE SCALE GENOMIC DNA]</scope>
    <source>
        <strain evidence="11 12">07D10-4-3</strain>
    </source>
</reference>
<evidence type="ECO:0000256" key="9">
    <source>
        <dbReference type="SAM" id="Phobius"/>
    </source>
</evidence>
<dbReference type="InterPro" id="IPR003362">
    <property type="entry name" value="Bact_transf"/>
</dbReference>
<dbReference type="RefSeq" id="WP_128232896.1">
    <property type="nucleotide sequence ID" value="NZ_SAUY01000018.1"/>
</dbReference>
<comment type="similarity">
    <text evidence="2">Belongs to the bacterial sugar transferase family.</text>
</comment>
<evidence type="ECO:0000256" key="1">
    <source>
        <dbReference type="ARBA" id="ARBA00004236"/>
    </source>
</evidence>
<dbReference type="EMBL" id="SAUY01000018">
    <property type="protein sequence ID" value="RWR29840.1"/>
    <property type="molecule type" value="Genomic_DNA"/>
</dbReference>
<dbReference type="AlphaFoldDB" id="A0A443KAQ2"/>
<gene>
    <name evidence="11" type="ORF">D2T29_13715</name>
</gene>
<evidence type="ECO:0000256" key="7">
    <source>
        <dbReference type="ARBA" id="ARBA00023136"/>
    </source>
</evidence>
<evidence type="ECO:0000313" key="12">
    <source>
        <dbReference type="Proteomes" id="UP000284451"/>
    </source>
</evidence>
<keyword evidence="5 9" id="KW-0812">Transmembrane</keyword>
<evidence type="ECO:0000256" key="5">
    <source>
        <dbReference type="ARBA" id="ARBA00022692"/>
    </source>
</evidence>
<dbReference type="Pfam" id="PF02397">
    <property type="entry name" value="Bac_transf"/>
    <property type="match status" value="1"/>
</dbReference>